<comment type="caution">
    <text evidence="1">The sequence shown here is derived from an EMBL/GenBank/DDBJ whole genome shotgun (WGS) entry which is preliminary data.</text>
</comment>
<dbReference type="OrthoDB" id="1002598at2759"/>
<proteinExistence type="predicted"/>
<evidence type="ECO:0000313" key="2">
    <source>
        <dbReference type="Proteomes" id="UP000828251"/>
    </source>
</evidence>
<dbReference type="Proteomes" id="UP000828251">
    <property type="component" value="Unassembled WGS sequence"/>
</dbReference>
<keyword evidence="2" id="KW-1185">Reference proteome</keyword>
<gene>
    <name evidence="1" type="ORF">J1N35_003081</name>
</gene>
<dbReference type="AlphaFoldDB" id="A0A9D4APF1"/>
<dbReference type="EMBL" id="JAIQCV010000001">
    <property type="protein sequence ID" value="KAH1131703.1"/>
    <property type="molecule type" value="Genomic_DNA"/>
</dbReference>
<sequence length="153" mass="17584">MVSDNWSSNNDLLINVMQLTDSLKDWKREVFRNIFWRKKDVIAQLQKEEVLYQENLLWKQKVQCDYLCHGDHNTRYSGVPPLGGCFATISSWDTVKPTKAITFEVVRSILLSMAPLKAPSSQCDITDLYICEQVRMVFISDAIPADISQKPRG</sequence>
<accession>A0A9D4APF1</accession>
<reference evidence="1 2" key="1">
    <citation type="journal article" date="2021" name="Plant Biotechnol. J.">
        <title>Multi-omics assisted identification of the key and species-specific regulatory components of drought-tolerant mechanisms in Gossypium stocksii.</title>
        <authorList>
            <person name="Yu D."/>
            <person name="Ke L."/>
            <person name="Zhang D."/>
            <person name="Wu Y."/>
            <person name="Sun Y."/>
            <person name="Mei J."/>
            <person name="Sun J."/>
            <person name="Sun Y."/>
        </authorList>
    </citation>
    <scope>NUCLEOTIDE SEQUENCE [LARGE SCALE GENOMIC DNA]</scope>
    <source>
        <strain evidence="2">cv. E1</strain>
        <tissue evidence="1">Leaf</tissue>
    </source>
</reference>
<name>A0A9D4APF1_9ROSI</name>
<organism evidence="1 2">
    <name type="scientific">Gossypium stocksii</name>
    <dbReference type="NCBI Taxonomy" id="47602"/>
    <lineage>
        <taxon>Eukaryota</taxon>
        <taxon>Viridiplantae</taxon>
        <taxon>Streptophyta</taxon>
        <taxon>Embryophyta</taxon>
        <taxon>Tracheophyta</taxon>
        <taxon>Spermatophyta</taxon>
        <taxon>Magnoliopsida</taxon>
        <taxon>eudicotyledons</taxon>
        <taxon>Gunneridae</taxon>
        <taxon>Pentapetalae</taxon>
        <taxon>rosids</taxon>
        <taxon>malvids</taxon>
        <taxon>Malvales</taxon>
        <taxon>Malvaceae</taxon>
        <taxon>Malvoideae</taxon>
        <taxon>Gossypium</taxon>
    </lineage>
</organism>
<protein>
    <submittedName>
        <fullName evidence="1">Uncharacterized protein</fullName>
    </submittedName>
</protein>
<evidence type="ECO:0000313" key="1">
    <source>
        <dbReference type="EMBL" id="KAH1131703.1"/>
    </source>
</evidence>